<feature type="region of interest" description="Disordered" evidence="1">
    <location>
        <begin position="136"/>
        <end position="160"/>
    </location>
</feature>
<evidence type="ECO:0000313" key="4">
    <source>
        <dbReference type="Proteomes" id="UP000037178"/>
    </source>
</evidence>
<evidence type="ECO:0000313" key="3">
    <source>
        <dbReference type="EMBL" id="KMW58115.1"/>
    </source>
</evidence>
<dbReference type="AlphaFoldDB" id="A0A0J9E5U9"/>
<dbReference type="STRING" id="1675527.AIOL_003086"/>
<protein>
    <submittedName>
        <fullName evidence="3">Putative integral membrane protein</fullName>
    </submittedName>
</protein>
<dbReference type="EMBL" id="LFTY01000002">
    <property type="protein sequence ID" value="KMW58115.1"/>
    <property type="molecule type" value="Genomic_DNA"/>
</dbReference>
<dbReference type="Pfam" id="PF06282">
    <property type="entry name" value="DUF1036"/>
    <property type="match status" value="1"/>
</dbReference>
<dbReference type="RefSeq" id="WP_049643757.1">
    <property type="nucleotide sequence ID" value="NZ_LFTY01000002.1"/>
</dbReference>
<feature type="compositionally biased region" description="Basic and acidic residues" evidence="1">
    <location>
        <begin position="136"/>
        <end position="145"/>
    </location>
</feature>
<keyword evidence="2" id="KW-0732">Signal</keyword>
<evidence type="ECO:0000256" key="1">
    <source>
        <dbReference type="SAM" id="MobiDB-lite"/>
    </source>
</evidence>
<comment type="caution">
    <text evidence="3">The sequence shown here is derived from an EMBL/GenBank/DDBJ whole genome shotgun (WGS) entry which is preliminary data.</text>
</comment>
<feature type="chain" id="PRO_5005318407" evidence="2">
    <location>
        <begin position="19"/>
        <end position="360"/>
    </location>
</feature>
<evidence type="ECO:0000256" key="2">
    <source>
        <dbReference type="SAM" id="SignalP"/>
    </source>
</evidence>
<gene>
    <name evidence="3" type="ORF">AIOL_003086</name>
</gene>
<reference evidence="3 4" key="1">
    <citation type="submission" date="2015-06" db="EMBL/GenBank/DDBJ databases">
        <title>Draft genome sequence of an Alphaproteobacteria species associated to the Mediterranean sponge Oscarella lobularis.</title>
        <authorList>
            <person name="Jourda C."/>
            <person name="Santini S."/>
            <person name="Claverie J.-M."/>
        </authorList>
    </citation>
    <scope>NUCLEOTIDE SEQUENCE [LARGE SCALE GENOMIC DNA]</scope>
    <source>
        <strain evidence="3">IGS</strain>
    </source>
</reference>
<dbReference type="Proteomes" id="UP000037178">
    <property type="component" value="Unassembled WGS sequence"/>
</dbReference>
<proteinExistence type="predicted"/>
<dbReference type="InterPro" id="IPR009380">
    <property type="entry name" value="DUF1036"/>
</dbReference>
<accession>A0A0J9E5U9</accession>
<dbReference type="PATRIC" id="fig|1675527.3.peg.3227"/>
<organism evidence="3 4">
    <name type="scientific">Candidatus Rhodobacter oscarellae</name>
    <dbReference type="NCBI Taxonomy" id="1675527"/>
    <lineage>
        <taxon>Bacteria</taxon>
        <taxon>Pseudomonadati</taxon>
        <taxon>Pseudomonadota</taxon>
        <taxon>Alphaproteobacteria</taxon>
        <taxon>Rhodobacterales</taxon>
        <taxon>Rhodobacter group</taxon>
        <taxon>Rhodobacter</taxon>
    </lineage>
</organism>
<keyword evidence="4" id="KW-1185">Reference proteome</keyword>
<name>A0A0J9E5U9_9RHOB</name>
<dbReference type="OrthoDB" id="9806840at2"/>
<sequence length="360" mass="39711">MLRAAFAIFCTATTPALAGLIFCNETGTRATVAIGYTEDGSWISEGWWRVEPFDCTEVQAGDLTKRYYYWRATSKGGTFPSENYYFCTTDAAFTIVGDENCEQRGYQREAFTEVDTGQSKDFIVNLTLHDQIPEHSQDAPLHSDELPQNDAGGGFNAPPGTHGEPYAIVGQFQGCYWEGDAHYCDVTADGWTYTASSFTPTDAAVMESLSQVPLYANVQIDGDLIYYEGSQAEVTIRSFAIASGASLAQPDPVQNAMSFGEIQDFLQGYWNSDDDDSYVWIIDGNQLDEIYDANLLERSYFEIHPTCAASYGQGPVIIAYPEVDAHGDGPDCYLITRLGQRGFELAEMVSGRSLSFTYSN</sequence>
<feature type="signal peptide" evidence="2">
    <location>
        <begin position="1"/>
        <end position="18"/>
    </location>
</feature>